<gene>
    <name evidence="1" type="ORF">MENTE1834_LOCUS33158</name>
</gene>
<sequence length="166" mass="18830">MPSRLAAFRQPSEEANKIADILIRYSIHYPKISFSYRRLDGNGYDFRTSGGGDQHGTIKRLLHEKASNGLTNLEFNNSSLHFSAKICLTTPVAIFTSKAVQTRNVYFVNGRSVESFRLQKSFDSIFTSRDLLCPFASFSLLIDPQRVDVNIHPTKKLVYFLCEDGE</sequence>
<dbReference type="EMBL" id="CAVMJV010000058">
    <property type="protein sequence ID" value="CAK5085696.1"/>
    <property type="molecule type" value="Genomic_DNA"/>
</dbReference>
<reference evidence="1" key="1">
    <citation type="submission" date="2023-11" db="EMBL/GenBank/DDBJ databases">
        <authorList>
            <person name="Poullet M."/>
        </authorList>
    </citation>
    <scope>NUCLEOTIDE SEQUENCE</scope>
    <source>
        <strain evidence="1">E1834</strain>
    </source>
</reference>
<keyword evidence="2" id="KW-1185">Reference proteome</keyword>
<name>A0ACB1A5F0_MELEN</name>
<accession>A0ACB1A5F0</accession>
<evidence type="ECO:0000313" key="2">
    <source>
        <dbReference type="Proteomes" id="UP001497535"/>
    </source>
</evidence>
<protein>
    <submittedName>
        <fullName evidence="1">Uncharacterized protein</fullName>
    </submittedName>
</protein>
<evidence type="ECO:0000313" key="1">
    <source>
        <dbReference type="EMBL" id="CAK5085696.1"/>
    </source>
</evidence>
<proteinExistence type="predicted"/>
<dbReference type="Proteomes" id="UP001497535">
    <property type="component" value="Unassembled WGS sequence"/>
</dbReference>
<comment type="caution">
    <text evidence="1">The sequence shown here is derived from an EMBL/GenBank/DDBJ whole genome shotgun (WGS) entry which is preliminary data.</text>
</comment>
<organism evidence="1 2">
    <name type="scientific">Meloidogyne enterolobii</name>
    <name type="common">Root-knot nematode worm</name>
    <name type="synonym">Meloidogyne mayaguensis</name>
    <dbReference type="NCBI Taxonomy" id="390850"/>
    <lineage>
        <taxon>Eukaryota</taxon>
        <taxon>Metazoa</taxon>
        <taxon>Ecdysozoa</taxon>
        <taxon>Nematoda</taxon>
        <taxon>Chromadorea</taxon>
        <taxon>Rhabditida</taxon>
        <taxon>Tylenchina</taxon>
        <taxon>Tylenchomorpha</taxon>
        <taxon>Tylenchoidea</taxon>
        <taxon>Meloidogynidae</taxon>
        <taxon>Meloidogyninae</taxon>
        <taxon>Meloidogyne</taxon>
    </lineage>
</organism>